<dbReference type="EMBL" id="JACHZG010000001">
    <property type="protein sequence ID" value="MBB3327271.1"/>
    <property type="molecule type" value="Genomic_DNA"/>
</dbReference>
<dbReference type="AlphaFoldDB" id="A0A7W5JVV0"/>
<dbReference type="InterPro" id="IPR036412">
    <property type="entry name" value="HAD-like_sf"/>
</dbReference>
<keyword evidence="2" id="KW-1185">Reference proteome</keyword>
<dbReference type="InterPro" id="IPR023198">
    <property type="entry name" value="PGP-like_dom2"/>
</dbReference>
<dbReference type="Gene3D" id="3.40.50.1000">
    <property type="entry name" value="HAD superfamily/HAD-like"/>
    <property type="match status" value="1"/>
</dbReference>
<dbReference type="SUPFAM" id="SSF56784">
    <property type="entry name" value="HAD-like"/>
    <property type="match status" value="1"/>
</dbReference>
<dbReference type="Proteomes" id="UP000565572">
    <property type="component" value="Unassembled WGS sequence"/>
</dbReference>
<dbReference type="InterPro" id="IPR006439">
    <property type="entry name" value="HAD-SF_hydro_IA"/>
</dbReference>
<accession>A0A7W5JVV0</accession>
<name>A0A7W5JVV0_9ACTN</name>
<dbReference type="NCBIfam" id="TIGR01509">
    <property type="entry name" value="HAD-SF-IA-v3"/>
    <property type="match status" value="1"/>
</dbReference>
<dbReference type="RefSeq" id="WP_183338397.1">
    <property type="nucleotide sequence ID" value="NZ_JACHZG010000001.1"/>
</dbReference>
<dbReference type="CDD" id="cd07505">
    <property type="entry name" value="HAD_BPGM-like"/>
    <property type="match status" value="1"/>
</dbReference>
<proteinExistence type="predicted"/>
<dbReference type="InterPro" id="IPR041492">
    <property type="entry name" value="HAD_2"/>
</dbReference>
<organism evidence="1 2">
    <name type="scientific">Microlunatus antarcticus</name>
    <dbReference type="NCBI Taxonomy" id="53388"/>
    <lineage>
        <taxon>Bacteria</taxon>
        <taxon>Bacillati</taxon>
        <taxon>Actinomycetota</taxon>
        <taxon>Actinomycetes</taxon>
        <taxon>Propionibacteriales</taxon>
        <taxon>Propionibacteriaceae</taxon>
        <taxon>Microlunatus</taxon>
    </lineage>
</organism>
<dbReference type="PANTHER" id="PTHR18901:SF38">
    <property type="entry name" value="PSEUDOURIDINE-5'-PHOSPHATASE"/>
    <property type="match status" value="1"/>
</dbReference>
<evidence type="ECO:0000313" key="1">
    <source>
        <dbReference type="EMBL" id="MBB3327271.1"/>
    </source>
</evidence>
<dbReference type="PANTHER" id="PTHR18901">
    <property type="entry name" value="2-DEOXYGLUCOSE-6-PHOSPHATE PHOSPHATASE 2"/>
    <property type="match status" value="1"/>
</dbReference>
<evidence type="ECO:0000313" key="2">
    <source>
        <dbReference type="Proteomes" id="UP000565572"/>
    </source>
</evidence>
<comment type="caution">
    <text evidence="1">The sequence shown here is derived from an EMBL/GenBank/DDBJ whole genome shotgun (WGS) entry which is preliminary data.</text>
</comment>
<keyword evidence="1" id="KW-0378">Hydrolase</keyword>
<dbReference type="SFLD" id="SFLDG01129">
    <property type="entry name" value="C1.5:_HAD__Beta-PGM__Phosphata"/>
    <property type="match status" value="1"/>
</dbReference>
<protein>
    <submittedName>
        <fullName evidence="1">HAD superfamily hydrolase (TIGR01509 family)</fullName>
    </submittedName>
</protein>
<reference evidence="1 2" key="1">
    <citation type="submission" date="2020-08" db="EMBL/GenBank/DDBJ databases">
        <title>Sequencing the genomes of 1000 actinobacteria strains.</title>
        <authorList>
            <person name="Klenk H.-P."/>
        </authorList>
    </citation>
    <scope>NUCLEOTIDE SEQUENCE [LARGE SCALE GENOMIC DNA]</scope>
    <source>
        <strain evidence="1 2">DSM 11053</strain>
    </source>
</reference>
<sequence>MTPTPPHVPARPAALLWDFDGTLADTEPLWIAAEYDLIGRLGGEWSDEHAHQLVGNSLIDSGSYILNAIGRHDLTAEWVVDQLVSRVIEDLRTGDIPWRPGALDLLEASRQAGIPCALVSASYRVQLDAAIGALPAGSFTTSVAGDEVERGKPHPEPYERACAELGVDARDCIVFEDSETGARSGNAAGALVVAIPNRVPIPDAPRRVQVASLADVDLDGLARLLDEADAHV</sequence>
<dbReference type="InterPro" id="IPR023214">
    <property type="entry name" value="HAD_sf"/>
</dbReference>
<dbReference type="SFLD" id="SFLDS00003">
    <property type="entry name" value="Haloacid_Dehalogenase"/>
    <property type="match status" value="1"/>
</dbReference>
<dbReference type="Gene3D" id="1.10.150.240">
    <property type="entry name" value="Putative phosphatase, domain 2"/>
    <property type="match status" value="1"/>
</dbReference>
<dbReference type="Pfam" id="PF13419">
    <property type="entry name" value="HAD_2"/>
    <property type="match status" value="1"/>
</dbReference>
<dbReference type="GO" id="GO:0016787">
    <property type="term" value="F:hydrolase activity"/>
    <property type="evidence" value="ECO:0007669"/>
    <property type="project" value="UniProtKB-KW"/>
</dbReference>
<gene>
    <name evidence="1" type="ORF">FHX39_002215</name>
</gene>